<evidence type="ECO:0000256" key="2">
    <source>
        <dbReference type="ARBA" id="ARBA00009347"/>
    </source>
</evidence>
<dbReference type="GO" id="GO:0050660">
    <property type="term" value="F:flavin adenine dinucleotide binding"/>
    <property type="evidence" value="ECO:0007669"/>
    <property type="project" value="InterPro"/>
</dbReference>
<dbReference type="Gene3D" id="1.10.540.10">
    <property type="entry name" value="Acyl-CoA dehydrogenase/oxidase, N-terminal domain"/>
    <property type="match status" value="1"/>
</dbReference>
<accession>A0AAX3YEC9</accession>
<dbReference type="InterPro" id="IPR036250">
    <property type="entry name" value="AcylCo_DH-like_C"/>
</dbReference>
<keyword evidence="5 9" id="KW-0560">Oxidoreductase</keyword>
<proteinExistence type="inferred from homology"/>
<dbReference type="PANTHER" id="PTHR43884">
    <property type="entry name" value="ACYL-COA DEHYDROGENASE"/>
    <property type="match status" value="1"/>
</dbReference>
<dbReference type="Gene3D" id="1.20.140.10">
    <property type="entry name" value="Butyryl-CoA Dehydrogenase, subunit A, domain 3"/>
    <property type="match status" value="1"/>
</dbReference>
<dbReference type="InterPro" id="IPR009075">
    <property type="entry name" value="AcylCo_DH/oxidase_C"/>
</dbReference>
<keyword evidence="3" id="KW-0285">Flavoprotein</keyword>
<protein>
    <submittedName>
        <fullName evidence="9">Acyl-CoA dehydrogenase family protein</fullName>
        <ecNumber evidence="9">1.-.-.-</ecNumber>
    </submittedName>
    <submittedName>
        <fullName evidence="8">Acyl-CoA/acyl-ACP dehydrogenase</fullName>
    </submittedName>
</protein>
<dbReference type="InterPro" id="IPR037069">
    <property type="entry name" value="AcylCoA_DH/ox_N_sf"/>
</dbReference>
<comment type="similarity">
    <text evidence="2">Belongs to the acyl-CoA dehydrogenase family.</text>
</comment>
<dbReference type="InterPro" id="IPR046373">
    <property type="entry name" value="Acyl-CoA_Oxase/DH_mid-dom_sf"/>
</dbReference>
<evidence type="ECO:0000256" key="5">
    <source>
        <dbReference type="ARBA" id="ARBA00023002"/>
    </source>
</evidence>
<dbReference type="Proteomes" id="UP001066327">
    <property type="component" value="Unassembled WGS sequence"/>
</dbReference>
<dbReference type="CDD" id="cd00567">
    <property type="entry name" value="ACAD"/>
    <property type="match status" value="1"/>
</dbReference>
<dbReference type="Proteomes" id="UP001231166">
    <property type="component" value="Chromosome"/>
</dbReference>
<dbReference type="RefSeq" id="WP_210460612.1">
    <property type="nucleotide sequence ID" value="NZ_CP130953.1"/>
</dbReference>
<dbReference type="Pfam" id="PF00441">
    <property type="entry name" value="Acyl-CoA_dh_1"/>
    <property type="match status" value="1"/>
</dbReference>
<evidence type="ECO:0000313" key="8">
    <source>
        <dbReference type="EMBL" id="MCZ4589123.1"/>
    </source>
</evidence>
<dbReference type="SUPFAM" id="SSF47203">
    <property type="entry name" value="Acyl-CoA dehydrogenase C-terminal domain-like"/>
    <property type="match status" value="1"/>
</dbReference>
<dbReference type="GO" id="GO:0003995">
    <property type="term" value="F:acyl-CoA dehydrogenase activity"/>
    <property type="evidence" value="ECO:0007669"/>
    <property type="project" value="TreeGrafter"/>
</dbReference>
<evidence type="ECO:0000256" key="4">
    <source>
        <dbReference type="ARBA" id="ARBA00022827"/>
    </source>
</evidence>
<dbReference type="Gene3D" id="2.40.110.10">
    <property type="entry name" value="Butyryl-CoA Dehydrogenase, subunit A, domain 2"/>
    <property type="match status" value="1"/>
</dbReference>
<organism evidence="9 11">
    <name type="scientific">Rhodococcus opacus</name>
    <name type="common">Nocardia opaca</name>
    <dbReference type="NCBI Taxonomy" id="37919"/>
    <lineage>
        <taxon>Bacteria</taxon>
        <taxon>Bacillati</taxon>
        <taxon>Actinomycetota</taxon>
        <taxon>Actinomycetes</taxon>
        <taxon>Mycobacteriales</taxon>
        <taxon>Nocardiaceae</taxon>
        <taxon>Rhodococcus</taxon>
    </lineage>
</organism>
<keyword evidence="10" id="KW-1185">Reference proteome</keyword>
<comment type="cofactor">
    <cofactor evidence="1">
        <name>FAD</name>
        <dbReference type="ChEBI" id="CHEBI:57692"/>
    </cofactor>
</comment>
<dbReference type="InterPro" id="IPR009100">
    <property type="entry name" value="AcylCoA_DH/oxidase_NM_dom_sf"/>
</dbReference>
<dbReference type="EC" id="1.-.-.-" evidence="9"/>
<evidence type="ECO:0000256" key="3">
    <source>
        <dbReference type="ARBA" id="ARBA00022630"/>
    </source>
</evidence>
<evidence type="ECO:0000313" key="9">
    <source>
        <dbReference type="EMBL" id="WLF46814.1"/>
    </source>
</evidence>
<evidence type="ECO:0000259" key="6">
    <source>
        <dbReference type="Pfam" id="PF00441"/>
    </source>
</evidence>
<dbReference type="EMBL" id="CP130953">
    <property type="protein sequence ID" value="WLF46814.1"/>
    <property type="molecule type" value="Genomic_DNA"/>
</dbReference>
<dbReference type="Pfam" id="PF02771">
    <property type="entry name" value="Acyl-CoA_dh_N"/>
    <property type="match status" value="1"/>
</dbReference>
<evidence type="ECO:0000256" key="1">
    <source>
        <dbReference type="ARBA" id="ARBA00001974"/>
    </source>
</evidence>
<name>A0AAX3YEC9_RHOOP</name>
<sequence length="376" mass="39962">MTTSPFMQQTPERTELAGAIRRLLDQHVSSRSEDDTGSADGFDRRIWQLLAESIGVPAMAIPEDVGGVGFGFADLLPVFEEAGRVLYGSPLLSSVGLATPLIRLAADAGTATRLLPDLASGASTAAVAWLENPTDRSSRGVHARIAGSKQFALSGHTTHVIDGYSADILLVLARLGEQTAIFVVEGTAPGLLRSPMDTIDLSRSQASLTFDVVPAVLLGEAQGGMEALGRAQDYAALALAAESTGAARRCLESAVEYAKSRRQFGQPIGAFQAVKHRCAEMWASVETAAALVGEASRALETHGVPSPLDTTHALIAAVDALDFCAQESMRVHGGISFTWEHSAHRYYRRARSVQTLLGPMSRHRERLTALSGIHPN</sequence>
<feature type="domain" description="Acyl-CoA dehydrogenase/oxidase C-terminal" evidence="6">
    <location>
        <begin position="224"/>
        <end position="366"/>
    </location>
</feature>
<evidence type="ECO:0000259" key="7">
    <source>
        <dbReference type="Pfam" id="PF02771"/>
    </source>
</evidence>
<dbReference type="SUPFAM" id="SSF56645">
    <property type="entry name" value="Acyl-CoA dehydrogenase NM domain-like"/>
    <property type="match status" value="1"/>
</dbReference>
<gene>
    <name evidence="8" type="ORF">O4328_36670</name>
    <name evidence="9" type="ORF">Q5707_33855</name>
</gene>
<reference evidence="8" key="1">
    <citation type="submission" date="2022-12" db="EMBL/GenBank/DDBJ databases">
        <authorList>
            <person name="Krivoruchko A.V."/>
            <person name="Elkin A."/>
        </authorList>
    </citation>
    <scope>NUCLEOTIDE SEQUENCE</scope>
    <source>
        <strain evidence="8">IEGM 249</strain>
    </source>
</reference>
<dbReference type="InterPro" id="IPR013786">
    <property type="entry name" value="AcylCoA_DH/ox_N"/>
</dbReference>
<evidence type="ECO:0000313" key="11">
    <source>
        <dbReference type="Proteomes" id="UP001231166"/>
    </source>
</evidence>
<dbReference type="PANTHER" id="PTHR43884:SF20">
    <property type="entry name" value="ACYL-COA DEHYDROGENASE FADE28"/>
    <property type="match status" value="1"/>
</dbReference>
<dbReference type="EMBL" id="JAPWIS010000028">
    <property type="protein sequence ID" value="MCZ4589123.1"/>
    <property type="molecule type" value="Genomic_DNA"/>
</dbReference>
<dbReference type="AlphaFoldDB" id="A0AAX3YEC9"/>
<feature type="domain" description="Acyl-CoA dehydrogenase/oxidase N-terminal" evidence="7">
    <location>
        <begin position="10"/>
        <end position="121"/>
    </location>
</feature>
<reference evidence="9" key="2">
    <citation type="submission" date="2023-07" db="EMBL/GenBank/DDBJ databases">
        <title>Genomic analysis of Rhodococcus opacus VOC-14 with glycol ethers degradation activity.</title>
        <authorList>
            <person name="Narkevich D.A."/>
            <person name="Hlushen A.M."/>
            <person name="Akhremchuk A.E."/>
            <person name="Sikolenko M.A."/>
            <person name="Valentovich L.N."/>
        </authorList>
    </citation>
    <scope>NUCLEOTIDE SEQUENCE</scope>
    <source>
        <strain evidence="9">VOC-14</strain>
    </source>
</reference>
<evidence type="ECO:0000313" key="10">
    <source>
        <dbReference type="Proteomes" id="UP001066327"/>
    </source>
</evidence>
<keyword evidence="4" id="KW-0274">FAD</keyword>